<dbReference type="SUPFAM" id="SSF55781">
    <property type="entry name" value="GAF domain-like"/>
    <property type="match status" value="1"/>
</dbReference>
<dbReference type="OrthoDB" id="5872154at2759"/>
<evidence type="ECO:0000256" key="1">
    <source>
        <dbReference type="ARBA" id="ARBA00022723"/>
    </source>
</evidence>
<dbReference type="Pfam" id="PF01363">
    <property type="entry name" value="FYVE"/>
    <property type="match status" value="1"/>
</dbReference>
<dbReference type="VEuPathDB" id="FungiDB:H310_00012"/>
<dbReference type="InterPro" id="IPR029016">
    <property type="entry name" value="GAF-like_dom_sf"/>
</dbReference>
<evidence type="ECO:0000256" key="3">
    <source>
        <dbReference type="ARBA" id="ARBA00022833"/>
    </source>
</evidence>
<keyword evidence="2 4" id="KW-0863">Zinc-finger</keyword>
<feature type="region of interest" description="Disordered" evidence="5">
    <location>
        <begin position="1"/>
        <end position="20"/>
    </location>
</feature>
<evidence type="ECO:0000256" key="5">
    <source>
        <dbReference type="SAM" id="MobiDB-lite"/>
    </source>
</evidence>
<dbReference type="SUPFAM" id="SSF57903">
    <property type="entry name" value="FYVE/PHD zinc finger"/>
    <property type="match status" value="1"/>
</dbReference>
<dbReference type="InterPro" id="IPR011011">
    <property type="entry name" value="Znf_FYVE_PHD"/>
</dbReference>
<sequence length="640" mass="70891">MESQFPIRPSYFRGPPLNDENQRQHVATARGMAQSLVNLAFNEQWRFVPPEKDGVQYRKDTSNMECSYRLIRSSVILKCTPTEMATIMNHQSTEAMRSFMRKIMGKTFIDGMVLYAITPSMDNNATVDTTITDEFVTIKWGVLDAGLGVRRDMCVIDLVGDTVVPNTPEKEPLHMWCMTSTDGNNVGCMSLKDSHGIARTEISKLGFFWHKLSRDELEVVVCGSFKSKNVKPVAMGIVTALQRLGDILEDLRLSYQNYADRSTWVKDCDRSGCILCMRTFHTLRRKHHCRMCGDLICSDCSVVKIVNLAVIGSSKLRLCKVCCIRAKSTPVVPTSMPVSIGHAFSLEKEGLSAMDSARSRGFTNQMSFDSGSPVSPSQLSSSEYDNDDMRIDHFSTKGMCGEIMRLSITRLTSVPLHEDPPKQQQVRESTVLLTPATPPPVHKRHIEHISLKHASTGSFSTATRENSFELLCDLACEALNCPIAVVCLLDGPNEKVKSLVGLDNSALQIEIATFVDKVMGLSPIVVLDAAADNLSLAIFDRVPVLRFFAGCPIFGRTGKYIGYICVADTRKRTQLGSSCAFTMERLASLAATTMEAHNTSAEVVCPAPSALGDSTELRMRDLLLKSYMTQQQIATQNIMR</sequence>
<name>A0A024UU27_9STRA</name>
<feature type="region of interest" description="Disordered" evidence="5">
    <location>
        <begin position="362"/>
        <end position="386"/>
    </location>
</feature>
<proteinExistence type="predicted"/>
<reference evidence="7" key="1">
    <citation type="submission" date="2013-12" db="EMBL/GenBank/DDBJ databases">
        <title>The Genome Sequence of Aphanomyces invadans NJM9701.</title>
        <authorList>
            <consortium name="The Broad Institute Genomics Platform"/>
            <person name="Russ C."/>
            <person name="Tyler B."/>
            <person name="van West P."/>
            <person name="Dieguez-Uribeondo J."/>
            <person name="Young S.K."/>
            <person name="Zeng Q."/>
            <person name="Gargeya S."/>
            <person name="Fitzgerald M."/>
            <person name="Abouelleil A."/>
            <person name="Alvarado L."/>
            <person name="Chapman S.B."/>
            <person name="Gainer-Dewar J."/>
            <person name="Goldberg J."/>
            <person name="Griggs A."/>
            <person name="Gujja S."/>
            <person name="Hansen M."/>
            <person name="Howarth C."/>
            <person name="Imamovic A."/>
            <person name="Ireland A."/>
            <person name="Larimer J."/>
            <person name="McCowan C."/>
            <person name="Murphy C."/>
            <person name="Pearson M."/>
            <person name="Poon T.W."/>
            <person name="Priest M."/>
            <person name="Roberts A."/>
            <person name="Saif S."/>
            <person name="Shea T."/>
            <person name="Sykes S."/>
            <person name="Wortman J."/>
            <person name="Nusbaum C."/>
            <person name="Birren B."/>
        </authorList>
    </citation>
    <scope>NUCLEOTIDE SEQUENCE [LARGE SCALE GENOMIC DNA]</scope>
    <source>
        <strain evidence="7">NJM9701</strain>
    </source>
</reference>
<evidence type="ECO:0000256" key="2">
    <source>
        <dbReference type="ARBA" id="ARBA00022771"/>
    </source>
</evidence>
<dbReference type="AlphaFoldDB" id="A0A024UU27"/>
<dbReference type="PANTHER" id="PTHR43102">
    <property type="entry name" value="SLR1143 PROTEIN"/>
    <property type="match status" value="1"/>
</dbReference>
<dbReference type="Gene3D" id="3.30.450.40">
    <property type="match status" value="1"/>
</dbReference>
<dbReference type="eggNOG" id="KOG0230">
    <property type="taxonomic scope" value="Eukaryota"/>
</dbReference>
<gene>
    <name evidence="7" type="ORF">H310_00012</name>
</gene>
<evidence type="ECO:0000256" key="4">
    <source>
        <dbReference type="PROSITE-ProRule" id="PRU00091"/>
    </source>
</evidence>
<dbReference type="CDD" id="cd00065">
    <property type="entry name" value="FYVE_like_SF"/>
    <property type="match status" value="1"/>
</dbReference>
<evidence type="ECO:0000259" key="6">
    <source>
        <dbReference type="PROSITE" id="PS50178"/>
    </source>
</evidence>
<accession>A0A024UU27</accession>
<dbReference type="STRING" id="157072.A0A024UU27"/>
<dbReference type="EMBL" id="KI913952">
    <property type="protein sequence ID" value="ETW09402.1"/>
    <property type="molecule type" value="Genomic_DNA"/>
</dbReference>
<keyword evidence="1" id="KW-0479">Metal-binding</keyword>
<dbReference type="GeneID" id="20077062"/>
<dbReference type="PROSITE" id="PS50178">
    <property type="entry name" value="ZF_FYVE"/>
    <property type="match status" value="1"/>
</dbReference>
<dbReference type="InterPro" id="IPR000306">
    <property type="entry name" value="Znf_FYVE"/>
</dbReference>
<dbReference type="InterPro" id="IPR013083">
    <property type="entry name" value="Znf_RING/FYVE/PHD"/>
</dbReference>
<dbReference type="PANTHER" id="PTHR43102:SF2">
    <property type="entry name" value="GAF DOMAIN-CONTAINING PROTEIN"/>
    <property type="match status" value="1"/>
</dbReference>
<protein>
    <recommendedName>
        <fullName evidence="6">FYVE-type domain-containing protein</fullName>
    </recommendedName>
</protein>
<dbReference type="SMART" id="SM00064">
    <property type="entry name" value="FYVE"/>
    <property type="match status" value="1"/>
</dbReference>
<organism evidence="7">
    <name type="scientific">Aphanomyces invadans</name>
    <dbReference type="NCBI Taxonomy" id="157072"/>
    <lineage>
        <taxon>Eukaryota</taxon>
        <taxon>Sar</taxon>
        <taxon>Stramenopiles</taxon>
        <taxon>Oomycota</taxon>
        <taxon>Saprolegniomycetes</taxon>
        <taxon>Saprolegniales</taxon>
        <taxon>Verrucalvaceae</taxon>
        <taxon>Aphanomyces</taxon>
    </lineage>
</organism>
<evidence type="ECO:0000313" key="7">
    <source>
        <dbReference type="EMBL" id="ETW09402.1"/>
    </source>
</evidence>
<dbReference type="GO" id="GO:0008270">
    <property type="term" value="F:zinc ion binding"/>
    <property type="evidence" value="ECO:0007669"/>
    <property type="project" value="UniProtKB-KW"/>
</dbReference>
<dbReference type="Gene3D" id="3.30.40.10">
    <property type="entry name" value="Zinc/RING finger domain, C3HC4 (zinc finger)"/>
    <property type="match status" value="1"/>
</dbReference>
<keyword evidence="3" id="KW-0862">Zinc</keyword>
<feature type="domain" description="FYVE-type" evidence="6">
    <location>
        <begin position="267"/>
        <end position="327"/>
    </location>
</feature>
<feature type="compositionally biased region" description="Low complexity" evidence="5">
    <location>
        <begin position="370"/>
        <end position="382"/>
    </location>
</feature>
<dbReference type="RefSeq" id="XP_008860813.1">
    <property type="nucleotide sequence ID" value="XM_008862591.1"/>
</dbReference>
<dbReference type="InterPro" id="IPR017455">
    <property type="entry name" value="Znf_FYVE-rel"/>
</dbReference>